<dbReference type="AlphaFoldDB" id="A0A371AW87"/>
<proteinExistence type="predicted"/>
<keyword evidence="2" id="KW-0597">Phosphoprotein</keyword>
<keyword evidence="1" id="KW-0813">Transport</keyword>
<sequence length="152" mass="17023">MLKDMLKPEFVFTNVDVEGNEKSQAMKKISILCSEHSDIDTDELFSAFIAREEMDSTGFGSGVAIPHAKIKGLTSPMVAVIKFKQEIDWEAIDDQPVKVAIALVMPNSDEDNTHLQVISRFARLLVNDEFVNNLKGSTDSEELYNFIIKEVV</sequence>
<keyword evidence="4" id="KW-0808">Transferase</keyword>
<evidence type="ECO:0000313" key="7">
    <source>
        <dbReference type="EMBL" id="RDU23838.1"/>
    </source>
</evidence>
<dbReference type="GO" id="GO:0016020">
    <property type="term" value="C:membrane"/>
    <property type="evidence" value="ECO:0007669"/>
    <property type="project" value="InterPro"/>
</dbReference>
<organism evidence="7 8">
    <name type="scientific">Anaerosacchariphilus polymeriproducens</name>
    <dbReference type="NCBI Taxonomy" id="1812858"/>
    <lineage>
        <taxon>Bacteria</taxon>
        <taxon>Bacillati</taxon>
        <taxon>Bacillota</taxon>
        <taxon>Clostridia</taxon>
        <taxon>Lachnospirales</taxon>
        <taxon>Lachnospiraceae</taxon>
        <taxon>Anaerosacchariphilus</taxon>
    </lineage>
</organism>
<dbReference type="PROSITE" id="PS00372">
    <property type="entry name" value="PTS_EIIA_TYPE_2_HIS"/>
    <property type="match status" value="1"/>
</dbReference>
<dbReference type="Proteomes" id="UP000255036">
    <property type="component" value="Unassembled WGS sequence"/>
</dbReference>
<protein>
    <submittedName>
        <fullName evidence="7">PTS sugar transporter subunit IIA</fullName>
    </submittedName>
</protein>
<evidence type="ECO:0000259" key="6">
    <source>
        <dbReference type="PROSITE" id="PS51094"/>
    </source>
</evidence>
<comment type="caution">
    <text evidence="7">The sequence shown here is derived from an EMBL/GenBank/DDBJ whole genome shotgun (WGS) entry which is preliminary data.</text>
</comment>
<dbReference type="PANTHER" id="PTHR47738">
    <property type="entry name" value="PTS SYSTEM FRUCTOSE-LIKE EIIA COMPONENT-RELATED"/>
    <property type="match status" value="1"/>
</dbReference>
<dbReference type="InterPro" id="IPR016152">
    <property type="entry name" value="PTrfase/Anion_transptr"/>
</dbReference>
<evidence type="ECO:0000256" key="4">
    <source>
        <dbReference type="ARBA" id="ARBA00022679"/>
    </source>
</evidence>
<dbReference type="GO" id="GO:0009401">
    <property type="term" value="P:phosphoenolpyruvate-dependent sugar phosphotransferase system"/>
    <property type="evidence" value="ECO:0007669"/>
    <property type="project" value="UniProtKB-KW"/>
</dbReference>
<dbReference type="SUPFAM" id="SSF55804">
    <property type="entry name" value="Phoshotransferase/anion transport protein"/>
    <property type="match status" value="1"/>
</dbReference>
<dbReference type="CDD" id="cd00211">
    <property type="entry name" value="PTS_IIA_fru"/>
    <property type="match status" value="1"/>
</dbReference>
<dbReference type="InterPro" id="IPR002178">
    <property type="entry name" value="PTS_EIIA_type-2_dom"/>
</dbReference>
<dbReference type="PROSITE" id="PS51094">
    <property type="entry name" value="PTS_EIIA_TYPE_2"/>
    <property type="match status" value="1"/>
</dbReference>
<gene>
    <name evidence="7" type="ORF">DWV06_08245</name>
</gene>
<dbReference type="NCBIfam" id="TIGR00848">
    <property type="entry name" value="fruA"/>
    <property type="match status" value="1"/>
</dbReference>
<dbReference type="GO" id="GO:0030295">
    <property type="term" value="F:protein kinase activator activity"/>
    <property type="evidence" value="ECO:0007669"/>
    <property type="project" value="TreeGrafter"/>
</dbReference>
<keyword evidence="5" id="KW-0598">Phosphotransferase system</keyword>
<accession>A0A371AW87</accession>
<dbReference type="Pfam" id="PF00359">
    <property type="entry name" value="PTS_EIIA_2"/>
    <property type="match status" value="1"/>
</dbReference>
<evidence type="ECO:0000256" key="5">
    <source>
        <dbReference type="ARBA" id="ARBA00022683"/>
    </source>
</evidence>
<dbReference type="RefSeq" id="WP_115481707.1">
    <property type="nucleotide sequence ID" value="NZ_QRCT01000019.1"/>
</dbReference>
<keyword evidence="3 7" id="KW-0762">Sugar transport</keyword>
<dbReference type="GO" id="GO:0008982">
    <property type="term" value="F:protein-N(PI)-phosphohistidine-sugar phosphotransferase activity"/>
    <property type="evidence" value="ECO:0007669"/>
    <property type="project" value="InterPro"/>
</dbReference>
<dbReference type="InterPro" id="IPR004715">
    <property type="entry name" value="PTS_IIA_fruc"/>
</dbReference>
<reference evidence="7 8" key="1">
    <citation type="submission" date="2018-07" db="EMBL/GenBank/DDBJ databases">
        <title>Anaerosacharophilus polymeroproducens gen. nov. sp. nov., an anaerobic bacterium isolated from salt field.</title>
        <authorList>
            <person name="Kim W."/>
            <person name="Yang S.-H."/>
            <person name="Oh J."/>
            <person name="Lee J.-H."/>
            <person name="Kwon K.K."/>
        </authorList>
    </citation>
    <scope>NUCLEOTIDE SEQUENCE [LARGE SCALE GENOMIC DNA]</scope>
    <source>
        <strain evidence="7 8">MCWD5</strain>
    </source>
</reference>
<dbReference type="EMBL" id="QRCT01000019">
    <property type="protein sequence ID" value="RDU23838.1"/>
    <property type="molecule type" value="Genomic_DNA"/>
</dbReference>
<evidence type="ECO:0000256" key="1">
    <source>
        <dbReference type="ARBA" id="ARBA00022448"/>
    </source>
</evidence>
<name>A0A371AW87_9FIRM</name>
<evidence type="ECO:0000256" key="3">
    <source>
        <dbReference type="ARBA" id="ARBA00022597"/>
    </source>
</evidence>
<evidence type="ECO:0000313" key="8">
    <source>
        <dbReference type="Proteomes" id="UP000255036"/>
    </source>
</evidence>
<evidence type="ECO:0000256" key="2">
    <source>
        <dbReference type="ARBA" id="ARBA00022553"/>
    </source>
</evidence>
<dbReference type="Gene3D" id="3.40.930.10">
    <property type="entry name" value="Mannitol-specific EII, Chain A"/>
    <property type="match status" value="1"/>
</dbReference>
<dbReference type="InterPro" id="IPR051541">
    <property type="entry name" value="PTS_SugarTrans_NitroReg"/>
</dbReference>
<feature type="domain" description="PTS EIIA type-2" evidence="6">
    <location>
        <begin position="4"/>
        <end position="150"/>
    </location>
</feature>
<dbReference type="PANTHER" id="PTHR47738:SF1">
    <property type="entry name" value="NITROGEN REGULATORY PROTEIN"/>
    <property type="match status" value="1"/>
</dbReference>
<keyword evidence="8" id="KW-1185">Reference proteome</keyword>
<dbReference type="OrthoDB" id="95460at2"/>